<reference evidence="2" key="1">
    <citation type="submission" date="2022-11" db="UniProtKB">
        <authorList>
            <consortium name="WormBaseParasite"/>
        </authorList>
    </citation>
    <scope>IDENTIFICATION</scope>
</reference>
<organism evidence="1 2">
    <name type="scientific">Panagrolaimus sp. JU765</name>
    <dbReference type="NCBI Taxonomy" id="591449"/>
    <lineage>
        <taxon>Eukaryota</taxon>
        <taxon>Metazoa</taxon>
        <taxon>Ecdysozoa</taxon>
        <taxon>Nematoda</taxon>
        <taxon>Chromadorea</taxon>
        <taxon>Rhabditida</taxon>
        <taxon>Tylenchina</taxon>
        <taxon>Panagrolaimomorpha</taxon>
        <taxon>Panagrolaimoidea</taxon>
        <taxon>Panagrolaimidae</taxon>
        <taxon>Panagrolaimus</taxon>
    </lineage>
</organism>
<dbReference type="WBParaSite" id="JU765_v2.g17159.t1">
    <property type="protein sequence ID" value="JU765_v2.g17159.t1"/>
    <property type="gene ID" value="JU765_v2.g17159"/>
</dbReference>
<accession>A0AC34QKI3</accession>
<name>A0AC34QKI3_9BILA</name>
<evidence type="ECO:0000313" key="1">
    <source>
        <dbReference type="Proteomes" id="UP000887576"/>
    </source>
</evidence>
<sequence>MVYYRGSRCARTCMLIYTVLFWISGFVLFFIGLWMILDPRRSYILDLVDFSEDDPLLRFAAYTCIVVGSITSFLIFVFFIFCAEIAIGLLGIFYREKFTGDRMEVYIANMSHNRYYRDKWVTPLMDTIQYYQQCCGGKGPWDYYNSFWYITNTERGTRSYVPSSCCRQTQNARAWSLQPIDPLCPIYYYDTQAHNTSVNTKGCHERLQNWFEENSWIFIILGSSCAALQVVGMFIAMVLIRQISSYQYLY</sequence>
<evidence type="ECO:0000313" key="2">
    <source>
        <dbReference type="WBParaSite" id="JU765_v2.g17159.t1"/>
    </source>
</evidence>
<protein>
    <submittedName>
        <fullName evidence="2">Tetraspanin</fullName>
    </submittedName>
</protein>
<proteinExistence type="predicted"/>
<dbReference type="Proteomes" id="UP000887576">
    <property type="component" value="Unplaced"/>
</dbReference>